<evidence type="ECO:0000313" key="6">
    <source>
        <dbReference type="Proteomes" id="UP001190700"/>
    </source>
</evidence>
<feature type="region of interest" description="Disordered" evidence="3">
    <location>
        <begin position="372"/>
        <end position="439"/>
    </location>
</feature>
<organism evidence="5 6">
    <name type="scientific">Cymbomonas tetramitiformis</name>
    <dbReference type="NCBI Taxonomy" id="36881"/>
    <lineage>
        <taxon>Eukaryota</taxon>
        <taxon>Viridiplantae</taxon>
        <taxon>Chlorophyta</taxon>
        <taxon>Pyramimonadophyceae</taxon>
        <taxon>Pyramimonadales</taxon>
        <taxon>Pyramimonadaceae</taxon>
        <taxon>Cymbomonas</taxon>
    </lineage>
</organism>
<dbReference type="AlphaFoldDB" id="A0AAE0G4R7"/>
<dbReference type="InterPro" id="IPR011709">
    <property type="entry name" value="DEAD-box_helicase_OB_fold"/>
</dbReference>
<dbReference type="PROSITE" id="PS51194">
    <property type="entry name" value="HELICASE_CTER"/>
    <property type="match status" value="1"/>
</dbReference>
<dbReference type="CDD" id="cd18791">
    <property type="entry name" value="SF2_C_RHA"/>
    <property type="match status" value="1"/>
</dbReference>
<dbReference type="SMART" id="SM00490">
    <property type="entry name" value="HELICc"/>
    <property type="match status" value="1"/>
</dbReference>
<dbReference type="Proteomes" id="UP001190700">
    <property type="component" value="Unassembled WGS sequence"/>
</dbReference>
<keyword evidence="2" id="KW-0347">Helicase</keyword>
<dbReference type="InterPro" id="IPR027417">
    <property type="entry name" value="P-loop_NTPase"/>
</dbReference>
<feature type="compositionally biased region" description="Acidic residues" evidence="3">
    <location>
        <begin position="415"/>
        <end position="426"/>
    </location>
</feature>
<keyword evidence="6" id="KW-1185">Reference proteome</keyword>
<dbReference type="PANTHER" id="PTHR18934">
    <property type="entry name" value="ATP-DEPENDENT RNA HELICASE"/>
    <property type="match status" value="1"/>
</dbReference>
<evidence type="ECO:0000313" key="5">
    <source>
        <dbReference type="EMBL" id="KAK3271559.1"/>
    </source>
</evidence>
<evidence type="ECO:0000259" key="4">
    <source>
        <dbReference type="PROSITE" id="PS51194"/>
    </source>
</evidence>
<keyword evidence="1" id="KW-0378">Hydrolase</keyword>
<reference evidence="5 6" key="1">
    <citation type="journal article" date="2015" name="Genome Biol. Evol.">
        <title>Comparative Genomics of a Bacterivorous Green Alga Reveals Evolutionary Causalities and Consequences of Phago-Mixotrophic Mode of Nutrition.</title>
        <authorList>
            <person name="Burns J.A."/>
            <person name="Paasch A."/>
            <person name="Narechania A."/>
            <person name="Kim E."/>
        </authorList>
    </citation>
    <scope>NUCLEOTIDE SEQUENCE [LARGE SCALE GENOMIC DNA]</scope>
    <source>
        <strain evidence="5 6">PLY_AMNH</strain>
    </source>
</reference>
<dbReference type="SUPFAM" id="SSF52540">
    <property type="entry name" value="P-loop containing nucleoside triphosphate hydrolases"/>
    <property type="match status" value="1"/>
</dbReference>
<feature type="domain" description="Helicase C-terminal" evidence="4">
    <location>
        <begin position="1"/>
        <end position="167"/>
    </location>
</feature>
<dbReference type="GO" id="GO:0004386">
    <property type="term" value="F:helicase activity"/>
    <property type="evidence" value="ECO:0007669"/>
    <property type="project" value="UniProtKB-KW"/>
</dbReference>
<dbReference type="PANTHER" id="PTHR18934:SF221">
    <property type="entry name" value="ATP-DEPENDENT RNA HELICASE DHX34-RELATED"/>
    <property type="match status" value="1"/>
</dbReference>
<comment type="caution">
    <text evidence="5">The sequence shown here is derived from an EMBL/GenBank/DDBJ whole genome shotgun (WGS) entry which is preliminary data.</text>
</comment>
<dbReference type="GO" id="GO:0016787">
    <property type="term" value="F:hydrolase activity"/>
    <property type="evidence" value="ECO:0007669"/>
    <property type="project" value="UniProtKB-KW"/>
</dbReference>
<evidence type="ECO:0000256" key="3">
    <source>
        <dbReference type="SAM" id="MobiDB-lite"/>
    </source>
</evidence>
<sequence length="618" mass="68834">MEGGGGVEGFCGRSLRVVGLSGGREANEMRPYAASTRRWVILMLHSALSVEEQDKVFDLAPEGVRKCILSTNIAETSVTIDGIRFVVDSGRAKEMVHDPRTGMASLQECWISKASADQRKGRAGRTGPGVAFRLYSKEEFDKFPDFTPPEVHKIPLESVVLQIKQLRMAEDPRRFPFIEPPADGMLASAVVALKEQEALSPALQLTPLGAALASLPVSLHIGKILILGSLFHLKARPFRQAVLDSGACLSSVRKERCELGAGLSETETGAVMDIHQEHVITMAAAMSVQSPYIRLGSSDASETTTLRMSMESPHGDPFTLLNIFNEWIRIKHRRSESSFKWCRRHGLEEQRLYEITGCGSSLRDMEHRKRDCPMEAAGGGGHRSRRVAQHELRKMQREMERDRGRRVLQVGEDGGVNEEGDSSDSDAEGKDGGKCGGQSEAAKLDFMRSKDLELRVDVRKLADASCRDLSQADVALLKWVLCSGLYPRVGLPHDKNVERNEKEARFHTKHCRDASLHPTCVLNQKELQPAPGELLGYMEMLETSRVFLCNVVRLPGLPSMVLSSSRIDTNRTMTRLLVDKVQTREAWLPVDEWEARRRWAELRGLHEELGKGLREKAL</sequence>
<dbReference type="Gene3D" id="3.40.50.300">
    <property type="entry name" value="P-loop containing nucleotide triphosphate hydrolases"/>
    <property type="match status" value="1"/>
</dbReference>
<evidence type="ECO:0000256" key="1">
    <source>
        <dbReference type="ARBA" id="ARBA00022801"/>
    </source>
</evidence>
<keyword evidence="2" id="KW-0547">Nucleotide-binding</keyword>
<accession>A0AAE0G4R7</accession>
<evidence type="ECO:0000256" key="2">
    <source>
        <dbReference type="ARBA" id="ARBA00022806"/>
    </source>
</evidence>
<name>A0AAE0G4R7_9CHLO</name>
<dbReference type="GO" id="GO:0003723">
    <property type="term" value="F:RNA binding"/>
    <property type="evidence" value="ECO:0007669"/>
    <property type="project" value="TreeGrafter"/>
</dbReference>
<dbReference type="Pfam" id="PF00271">
    <property type="entry name" value="Helicase_C"/>
    <property type="match status" value="1"/>
</dbReference>
<dbReference type="Gene3D" id="1.20.120.1080">
    <property type="match status" value="1"/>
</dbReference>
<gene>
    <name evidence="5" type="ORF">CYMTET_20098</name>
</gene>
<proteinExistence type="predicted"/>
<feature type="compositionally biased region" description="Basic and acidic residues" evidence="3">
    <location>
        <begin position="388"/>
        <end position="405"/>
    </location>
</feature>
<keyword evidence="2" id="KW-0067">ATP-binding</keyword>
<dbReference type="InterPro" id="IPR007502">
    <property type="entry name" value="Helicase-assoc_dom"/>
</dbReference>
<protein>
    <recommendedName>
        <fullName evidence="4">Helicase C-terminal domain-containing protein</fullName>
    </recommendedName>
</protein>
<dbReference type="SMART" id="SM00847">
    <property type="entry name" value="HA2"/>
    <property type="match status" value="1"/>
</dbReference>
<dbReference type="InterPro" id="IPR001650">
    <property type="entry name" value="Helicase_C-like"/>
</dbReference>
<dbReference type="EMBL" id="LGRX02009610">
    <property type="protein sequence ID" value="KAK3271559.1"/>
    <property type="molecule type" value="Genomic_DNA"/>
</dbReference>
<dbReference type="Pfam" id="PF07717">
    <property type="entry name" value="OB_NTP_bind"/>
    <property type="match status" value="1"/>
</dbReference>